<accession>A0A1I8IEA7</accession>
<dbReference type="Gene3D" id="2.20.100.10">
    <property type="entry name" value="Thrombospondin type-1 (TSP1) repeat"/>
    <property type="match status" value="3"/>
</dbReference>
<dbReference type="SUPFAM" id="SSF82895">
    <property type="entry name" value="TSP-1 type 1 repeat"/>
    <property type="match status" value="3"/>
</dbReference>
<dbReference type="Pfam" id="PF19030">
    <property type="entry name" value="TSP1_ADAMTS"/>
    <property type="match status" value="1"/>
</dbReference>
<evidence type="ECO:0000259" key="6">
    <source>
        <dbReference type="PROSITE" id="PS50287"/>
    </source>
</evidence>
<keyword evidence="1 3" id="KW-1015">Disulfide bond</keyword>
<feature type="disulfide bond" evidence="2">
    <location>
        <begin position="155"/>
        <end position="164"/>
    </location>
</feature>
<dbReference type="SUPFAM" id="SSF56487">
    <property type="entry name" value="SRCR-like"/>
    <property type="match status" value="1"/>
</dbReference>
<dbReference type="SMART" id="SM00202">
    <property type="entry name" value="SR"/>
    <property type="match status" value="1"/>
</dbReference>
<evidence type="ECO:0000313" key="7">
    <source>
        <dbReference type="Proteomes" id="UP000095280"/>
    </source>
</evidence>
<proteinExistence type="predicted"/>
<dbReference type="PANTHER" id="PTHR16311:SF3">
    <property type="entry name" value="THROMBOSPONDIN TYPE-1 DOMAIN-CONTAINING PROTEIN 1"/>
    <property type="match status" value="1"/>
</dbReference>
<dbReference type="PROSITE" id="PS50092">
    <property type="entry name" value="TSP1"/>
    <property type="match status" value="3"/>
</dbReference>
<dbReference type="GO" id="GO:0016020">
    <property type="term" value="C:membrane"/>
    <property type="evidence" value="ECO:0007669"/>
    <property type="project" value="InterPro"/>
</dbReference>
<evidence type="ECO:0000256" key="1">
    <source>
        <dbReference type="ARBA" id="ARBA00023157"/>
    </source>
</evidence>
<evidence type="ECO:0000259" key="5">
    <source>
        <dbReference type="PROSITE" id="PS50026"/>
    </source>
</evidence>
<keyword evidence="7" id="KW-1185">Reference proteome</keyword>
<dbReference type="SMART" id="SM00209">
    <property type="entry name" value="TSP1"/>
    <property type="match status" value="3"/>
</dbReference>
<dbReference type="Pfam" id="PF00530">
    <property type="entry name" value="SRCR"/>
    <property type="match status" value="1"/>
</dbReference>
<dbReference type="Pfam" id="PF00008">
    <property type="entry name" value="EGF"/>
    <property type="match status" value="1"/>
</dbReference>
<keyword evidence="2" id="KW-0245">EGF-like domain</keyword>
<dbReference type="Proteomes" id="UP000095280">
    <property type="component" value="Unplaced"/>
</dbReference>
<dbReference type="SUPFAM" id="SSF57196">
    <property type="entry name" value="EGF/Laminin"/>
    <property type="match status" value="1"/>
</dbReference>
<reference evidence="8" key="1">
    <citation type="submission" date="2016-11" db="UniProtKB">
        <authorList>
            <consortium name="WormBaseParasite"/>
        </authorList>
    </citation>
    <scope>IDENTIFICATION</scope>
</reference>
<evidence type="ECO:0000256" key="4">
    <source>
        <dbReference type="SAM" id="SignalP"/>
    </source>
</evidence>
<organism evidence="7 8">
    <name type="scientific">Macrostomum lignano</name>
    <dbReference type="NCBI Taxonomy" id="282301"/>
    <lineage>
        <taxon>Eukaryota</taxon>
        <taxon>Metazoa</taxon>
        <taxon>Spiralia</taxon>
        <taxon>Lophotrochozoa</taxon>
        <taxon>Platyhelminthes</taxon>
        <taxon>Rhabditophora</taxon>
        <taxon>Macrostomorpha</taxon>
        <taxon>Macrostomida</taxon>
        <taxon>Macrostomidae</taxon>
        <taxon>Macrostomum</taxon>
    </lineage>
</organism>
<dbReference type="Pfam" id="PF00024">
    <property type="entry name" value="PAN_1"/>
    <property type="match status" value="1"/>
</dbReference>
<dbReference type="CDD" id="cd00054">
    <property type="entry name" value="EGF_CA"/>
    <property type="match status" value="1"/>
</dbReference>
<dbReference type="PROSITE" id="PS00022">
    <property type="entry name" value="EGF_1"/>
    <property type="match status" value="1"/>
</dbReference>
<dbReference type="InterPro" id="IPR000742">
    <property type="entry name" value="EGF"/>
</dbReference>
<dbReference type="SMART" id="SM00181">
    <property type="entry name" value="EGF"/>
    <property type="match status" value="1"/>
</dbReference>
<feature type="signal peptide" evidence="4">
    <location>
        <begin position="1"/>
        <end position="25"/>
    </location>
</feature>
<protein>
    <submittedName>
        <fullName evidence="8">EGF-like domain-containing protein</fullName>
    </submittedName>
</protein>
<feature type="domain" description="EGF-like" evidence="5">
    <location>
        <begin position="123"/>
        <end position="165"/>
    </location>
</feature>
<evidence type="ECO:0000256" key="3">
    <source>
        <dbReference type="PROSITE-ProRule" id="PRU00196"/>
    </source>
</evidence>
<name>A0A1I8IEA7_9PLAT</name>
<dbReference type="InterPro" id="IPR036772">
    <property type="entry name" value="SRCR-like_dom_sf"/>
</dbReference>
<dbReference type="InterPro" id="IPR000884">
    <property type="entry name" value="TSP1_rpt"/>
</dbReference>
<keyword evidence="4" id="KW-0732">Signal</keyword>
<dbReference type="Gene3D" id="3.10.250.10">
    <property type="entry name" value="SRCR-like domain"/>
    <property type="match status" value="1"/>
</dbReference>
<dbReference type="Pfam" id="PF00090">
    <property type="entry name" value="TSP_1"/>
    <property type="match status" value="2"/>
</dbReference>
<dbReference type="PANTHER" id="PTHR16311">
    <property type="entry name" value="THROMBOSPONDIN TYPE I DOMAIN-CONTAINING 1"/>
    <property type="match status" value="1"/>
</dbReference>
<feature type="domain" description="SRCR" evidence="6">
    <location>
        <begin position="288"/>
        <end position="398"/>
    </location>
</feature>
<feature type="chain" id="PRO_5009320896" evidence="4">
    <location>
        <begin position="26"/>
        <end position="457"/>
    </location>
</feature>
<comment type="caution">
    <text evidence="3">Lacks conserved residue(s) required for the propagation of feature annotation.</text>
</comment>
<dbReference type="InterPro" id="IPR036383">
    <property type="entry name" value="TSP1_rpt_sf"/>
</dbReference>
<dbReference type="WBParaSite" id="maker-uti_cns_0011877-snap-gene-0.3-mRNA-1">
    <property type="protein sequence ID" value="maker-uti_cns_0011877-snap-gene-0.3-mRNA-1"/>
    <property type="gene ID" value="maker-uti_cns_0011877-snap-gene-0.3"/>
</dbReference>
<dbReference type="FunFam" id="2.20.100.10:FF:000001">
    <property type="entry name" value="semaphorin-5A isoform X1"/>
    <property type="match status" value="1"/>
</dbReference>
<dbReference type="InterPro" id="IPR003609">
    <property type="entry name" value="Pan_app"/>
</dbReference>
<dbReference type="PROSITE" id="PS01186">
    <property type="entry name" value="EGF_2"/>
    <property type="match status" value="1"/>
</dbReference>
<feature type="disulfide bond" evidence="3">
    <location>
        <begin position="366"/>
        <end position="376"/>
    </location>
</feature>
<dbReference type="GO" id="GO:0071944">
    <property type="term" value="C:cell periphery"/>
    <property type="evidence" value="ECO:0007669"/>
    <property type="project" value="TreeGrafter"/>
</dbReference>
<evidence type="ECO:0000256" key="2">
    <source>
        <dbReference type="PROSITE-ProRule" id="PRU00076"/>
    </source>
</evidence>
<sequence length="457" mass="47042">MQSAGFKVTLLVLAVSPWLSEAAGAGKVAAYSARNAKTGQRIVGCPLADTGAGIAGVAATKSMQGCAALCRARAPDCAAFAFSGAKAKCELSSGAPGAGACALSPAEGWTAFNLADFREPSTTVGVCEGSANACLNDGVCLSRTEQTDDSFVCACQAGYSGDRCQTAVSQPTWSAWSNYSACSSTCGQGVRKRSRSCLDASGNPVAAVAACGSDSPDAFEACSSSVCPSWSPWSEWSVCNTTSTCGPGVRQRTRTCANGGVIGTDCRGNAVESTPCDSVSCSLQGAPVSLNPVTFEVMTLGKGYVQIYSDLLDKTGYVCSDGFDNDKEGAVVCRSLGFDGVQELPATSSLPAMPDSPLFLLSKLECTGAEDTLQSCPHSPWSNSTTCDSGRAAYVLCKVNGRWSAWENWESCEGKCGTATRNRNRTCTNPRPLGGLNCDGDGFQEAPCPGLSPCPGK</sequence>
<dbReference type="InterPro" id="IPR038877">
    <property type="entry name" value="THSD1"/>
</dbReference>
<dbReference type="PROSITE" id="PS50287">
    <property type="entry name" value="SRCR_2"/>
    <property type="match status" value="1"/>
</dbReference>
<dbReference type="AlphaFoldDB" id="A0A1I8IEA7"/>
<dbReference type="PROSITE" id="PS50026">
    <property type="entry name" value="EGF_3"/>
    <property type="match status" value="1"/>
</dbReference>
<dbReference type="Gene3D" id="2.10.25.10">
    <property type="entry name" value="Laminin"/>
    <property type="match status" value="1"/>
</dbReference>
<evidence type="ECO:0000313" key="8">
    <source>
        <dbReference type="WBParaSite" id="maker-uti_cns_0011877-snap-gene-0.3-mRNA-1"/>
    </source>
</evidence>
<dbReference type="InterPro" id="IPR001190">
    <property type="entry name" value="SRCR"/>
</dbReference>